<dbReference type="GeneID" id="95626842"/>
<protein>
    <submittedName>
        <fullName evidence="1">Uncharacterized protein</fullName>
    </submittedName>
</protein>
<name>A0A7U9KYK6_9ACTN</name>
<dbReference type="RefSeq" id="WP_154806405.1">
    <property type="nucleotide sequence ID" value="NZ_BHZC01000001.1"/>
</dbReference>
<gene>
    <name evidence="1" type="ORF">OEIGOIKO_05572</name>
</gene>
<organism evidence="1 2">
    <name type="scientific">Streptomyces chrestomyceticus JCM 4735</name>
    <dbReference type="NCBI Taxonomy" id="1306181"/>
    <lineage>
        <taxon>Bacteria</taxon>
        <taxon>Bacillati</taxon>
        <taxon>Actinomycetota</taxon>
        <taxon>Actinomycetes</taxon>
        <taxon>Kitasatosporales</taxon>
        <taxon>Streptomycetaceae</taxon>
        <taxon>Streptomyces</taxon>
    </lineage>
</organism>
<dbReference type="Proteomes" id="UP000287830">
    <property type="component" value="Unassembled WGS sequence"/>
</dbReference>
<proteinExistence type="predicted"/>
<evidence type="ECO:0000313" key="2">
    <source>
        <dbReference type="Proteomes" id="UP000287830"/>
    </source>
</evidence>
<sequence length="58" mass="6761">MVVLSEREEARKTEALTALTLPVQRHFFGWFWPRGRHFIADRQSFAQTIALINTESTV</sequence>
<evidence type="ECO:0000313" key="1">
    <source>
        <dbReference type="EMBL" id="GCD37766.1"/>
    </source>
</evidence>
<comment type="caution">
    <text evidence="1">The sequence shown here is derived from an EMBL/GenBank/DDBJ whole genome shotgun (WGS) entry which is preliminary data.</text>
</comment>
<reference evidence="1 2" key="1">
    <citation type="submission" date="2018-11" db="EMBL/GenBank/DDBJ databases">
        <title>Whole genome sequence of Streptomyces chrestomyceticus NBRC 13444(T).</title>
        <authorList>
            <person name="Komaki H."/>
            <person name="Tamura T."/>
        </authorList>
    </citation>
    <scope>NUCLEOTIDE SEQUENCE [LARGE SCALE GENOMIC DNA]</scope>
    <source>
        <strain evidence="1 2">NBRC 13444</strain>
    </source>
</reference>
<accession>A0A7U9KYK6</accession>
<dbReference type="AlphaFoldDB" id="A0A7U9KYK6"/>
<dbReference type="EMBL" id="BHZC01000001">
    <property type="protein sequence ID" value="GCD37766.1"/>
    <property type="molecule type" value="Genomic_DNA"/>
</dbReference>
<dbReference type="OrthoDB" id="4237682at2"/>